<evidence type="ECO:0000256" key="2">
    <source>
        <dbReference type="ARBA" id="ARBA00022552"/>
    </source>
</evidence>
<dbReference type="EC" id="2.1.1.198" evidence="6"/>
<dbReference type="Pfam" id="PF00590">
    <property type="entry name" value="TP_methylase"/>
    <property type="match status" value="1"/>
</dbReference>
<comment type="function">
    <text evidence="6">Catalyzes the 2'-O-methylation of the ribose of cytidine 1402 (C1402) in 16S rRNA.</text>
</comment>
<comment type="subcellular location">
    <subcellularLocation>
        <location evidence="6">Cytoplasm</location>
    </subcellularLocation>
</comment>
<dbReference type="RefSeq" id="WP_213100082.1">
    <property type="nucleotide sequence ID" value="NZ_JAGYPN010000007.1"/>
</dbReference>
<dbReference type="PANTHER" id="PTHR46111:SF1">
    <property type="entry name" value="RIBOSOMAL RNA SMALL SUBUNIT METHYLTRANSFERASE I"/>
    <property type="match status" value="1"/>
</dbReference>
<proteinExistence type="inferred from homology"/>
<reference evidence="8 9" key="1">
    <citation type="submission" date="2021-05" db="EMBL/GenBank/DDBJ databases">
        <title>Novel Bacillus species.</title>
        <authorList>
            <person name="Liu G."/>
        </authorList>
    </citation>
    <scope>NUCLEOTIDE SEQUENCE [LARGE SCALE GENOMIC DNA]</scope>
    <source>
        <strain evidence="8 9">FJAT-49682</strain>
    </source>
</reference>
<evidence type="ECO:0000256" key="6">
    <source>
        <dbReference type="HAMAP-Rule" id="MF_01877"/>
    </source>
</evidence>
<dbReference type="EMBL" id="JAGYPN010000007">
    <property type="protein sequence ID" value="MBS4225020.1"/>
    <property type="molecule type" value="Genomic_DNA"/>
</dbReference>
<evidence type="ECO:0000256" key="1">
    <source>
        <dbReference type="ARBA" id="ARBA00022490"/>
    </source>
</evidence>
<evidence type="ECO:0000256" key="3">
    <source>
        <dbReference type="ARBA" id="ARBA00022603"/>
    </source>
</evidence>
<comment type="caution">
    <text evidence="8">The sequence shown here is derived from an EMBL/GenBank/DDBJ whole genome shotgun (WGS) entry which is preliminary data.</text>
</comment>
<keyword evidence="3 6" id="KW-0489">Methyltransferase</keyword>
<evidence type="ECO:0000259" key="7">
    <source>
        <dbReference type="Pfam" id="PF00590"/>
    </source>
</evidence>
<dbReference type="PANTHER" id="PTHR46111">
    <property type="entry name" value="RIBOSOMAL RNA SMALL SUBUNIT METHYLTRANSFERASE I"/>
    <property type="match status" value="1"/>
</dbReference>
<dbReference type="PROSITE" id="PS01296">
    <property type="entry name" value="RSMI"/>
    <property type="match status" value="1"/>
</dbReference>
<evidence type="ECO:0000313" key="9">
    <source>
        <dbReference type="Proteomes" id="UP000676456"/>
    </source>
</evidence>
<dbReference type="FunFam" id="3.40.1010.10:FF:000002">
    <property type="entry name" value="Ribosomal RNA small subunit methyltransferase I"/>
    <property type="match status" value="1"/>
</dbReference>
<dbReference type="Proteomes" id="UP000676456">
    <property type="component" value="Unassembled WGS sequence"/>
</dbReference>
<gene>
    <name evidence="6 8" type="primary">rsmI</name>
    <name evidence="8" type="ORF">KHA91_20200</name>
</gene>
<sequence length="293" mass="33536">MQIQKSFDGKSQKGILYLVPTPIGNLEDMTFRAIRIMKEANVIAAEDTRNTKKICNYFEINTPLISYHEHNKELGGRELLRRLEKGETVALVSDAGMPCISDPGYEITVEAIEAGITVVPLPGANAALTALIASGIKPQPFYFYGFLSRGKKEKKSELEILKKQSGTIIFYEAPHRLKDTLKWMHEILGNRKIVLCRELTKKFEEFLRGTIQEALEWSENVEVRGEFCLIIEEGETIQEEDDELWWHSMDLKEHVRHYIDEQGLSSKEAIKLTAKDRSVSKREVYQAHHINTD</sequence>
<comment type="catalytic activity">
    <reaction evidence="6">
        <text>cytidine(1402) in 16S rRNA + S-adenosyl-L-methionine = 2'-O-methylcytidine(1402) in 16S rRNA + S-adenosyl-L-homocysteine + H(+)</text>
        <dbReference type="Rhea" id="RHEA:42924"/>
        <dbReference type="Rhea" id="RHEA-COMP:10285"/>
        <dbReference type="Rhea" id="RHEA-COMP:10286"/>
        <dbReference type="ChEBI" id="CHEBI:15378"/>
        <dbReference type="ChEBI" id="CHEBI:57856"/>
        <dbReference type="ChEBI" id="CHEBI:59789"/>
        <dbReference type="ChEBI" id="CHEBI:74495"/>
        <dbReference type="ChEBI" id="CHEBI:82748"/>
        <dbReference type="EC" id="2.1.1.198"/>
    </reaction>
</comment>
<dbReference type="InterPro" id="IPR018063">
    <property type="entry name" value="SAM_MeTrfase_RsmI_CS"/>
</dbReference>
<dbReference type="PIRSF" id="PIRSF005917">
    <property type="entry name" value="MTase_YraL"/>
    <property type="match status" value="1"/>
</dbReference>
<protein>
    <recommendedName>
        <fullName evidence="6">Ribosomal RNA small subunit methyltransferase I</fullName>
        <ecNumber evidence="6">2.1.1.198</ecNumber>
    </recommendedName>
    <alternativeName>
        <fullName evidence="6">16S rRNA 2'-O-ribose C1402 methyltransferase</fullName>
    </alternativeName>
    <alternativeName>
        <fullName evidence="6">rRNA (cytidine-2'-O-)-methyltransferase RsmI</fullName>
    </alternativeName>
</protein>
<organism evidence="8 9">
    <name type="scientific">Lederbergia citrea</name>
    <dbReference type="NCBI Taxonomy" id="2833581"/>
    <lineage>
        <taxon>Bacteria</taxon>
        <taxon>Bacillati</taxon>
        <taxon>Bacillota</taxon>
        <taxon>Bacilli</taxon>
        <taxon>Bacillales</taxon>
        <taxon>Bacillaceae</taxon>
        <taxon>Lederbergia</taxon>
    </lineage>
</organism>
<dbReference type="InterPro" id="IPR014777">
    <property type="entry name" value="4pyrrole_Mease_sub1"/>
</dbReference>
<feature type="domain" description="Tetrapyrrole methylase" evidence="7">
    <location>
        <begin position="16"/>
        <end position="214"/>
    </location>
</feature>
<dbReference type="GO" id="GO:0070677">
    <property type="term" value="F:rRNA (cytosine-2'-O-)-methyltransferase activity"/>
    <property type="evidence" value="ECO:0007669"/>
    <property type="project" value="UniProtKB-UniRule"/>
</dbReference>
<dbReference type="AlphaFoldDB" id="A0A942UQJ6"/>
<comment type="similarity">
    <text evidence="6">Belongs to the methyltransferase superfamily. RsmI family.</text>
</comment>
<dbReference type="HAMAP" id="MF_01877">
    <property type="entry name" value="16SrRNA_methyltr_I"/>
    <property type="match status" value="1"/>
</dbReference>
<dbReference type="FunFam" id="3.30.950.10:FF:000002">
    <property type="entry name" value="Ribosomal RNA small subunit methyltransferase I"/>
    <property type="match status" value="1"/>
</dbReference>
<evidence type="ECO:0000256" key="5">
    <source>
        <dbReference type="ARBA" id="ARBA00022691"/>
    </source>
</evidence>
<dbReference type="InterPro" id="IPR014776">
    <property type="entry name" value="4pyrrole_Mease_sub2"/>
</dbReference>
<accession>A0A942UQJ6</accession>
<keyword evidence="2 6" id="KW-0698">rRNA processing</keyword>
<dbReference type="NCBIfam" id="TIGR00096">
    <property type="entry name" value="16S rRNA (cytidine(1402)-2'-O)-methyltransferase"/>
    <property type="match status" value="1"/>
</dbReference>
<dbReference type="CDD" id="cd11648">
    <property type="entry name" value="RsmI"/>
    <property type="match status" value="1"/>
</dbReference>
<dbReference type="Gene3D" id="3.30.950.10">
    <property type="entry name" value="Methyltransferase, Cobalt-precorrin-4 Transmethylase, Domain 2"/>
    <property type="match status" value="1"/>
</dbReference>
<dbReference type="SUPFAM" id="SSF53790">
    <property type="entry name" value="Tetrapyrrole methylase"/>
    <property type="match status" value="1"/>
</dbReference>
<dbReference type="InterPro" id="IPR008189">
    <property type="entry name" value="rRNA_ssu_MeTfrase_I"/>
</dbReference>
<dbReference type="InterPro" id="IPR000878">
    <property type="entry name" value="4pyrrol_Mease"/>
</dbReference>
<keyword evidence="9" id="KW-1185">Reference proteome</keyword>
<keyword evidence="5 6" id="KW-0949">S-adenosyl-L-methionine</keyword>
<keyword evidence="4 6" id="KW-0808">Transferase</keyword>
<dbReference type="Gene3D" id="3.40.1010.10">
    <property type="entry name" value="Cobalt-precorrin-4 Transmethylase, Domain 1"/>
    <property type="match status" value="1"/>
</dbReference>
<keyword evidence="1 6" id="KW-0963">Cytoplasm</keyword>
<evidence type="ECO:0000313" key="8">
    <source>
        <dbReference type="EMBL" id="MBS4225020.1"/>
    </source>
</evidence>
<name>A0A942UQJ6_9BACI</name>
<evidence type="ECO:0000256" key="4">
    <source>
        <dbReference type="ARBA" id="ARBA00022679"/>
    </source>
</evidence>
<dbReference type="GO" id="GO:0005737">
    <property type="term" value="C:cytoplasm"/>
    <property type="evidence" value="ECO:0007669"/>
    <property type="project" value="UniProtKB-SubCell"/>
</dbReference>
<dbReference type="InterPro" id="IPR035996">
    <property type="entry name" value="4pyrrol_Methylase_sf"/>
</dbReference>